<reference evidence="2" key="1">
    <citation type="submission" date="2016-10" db="EMBL/GenBank/DDBJ databases">
        <authorList>
            <person name="Varghese N."/>
            <person name="Submissions S."/>
        </authorList>
    </citation>
    <scope>NUCLEOTIDE SEQUENCE [LARGE SCALE GENOMIC DNA]</scope>
    <source>
        <strain evidence="2">DSM 45789</strain>
    </source>
</reference>
<dbReference type="Proteomes" id="UP000198660">
    <property type="component" value="Unassembled WGS sequence"/>
</dbReference>
<accession>A0A1I6TM35</accession>
<name>A0A1I6TM35_9BACL</name>
<gene>
    <name evidence="1" type="ORF">SAMN05444972_110131</name>
</gene>
<evidence type="ECO:0000313" key="1">
    <source>
        <dbReference type="EMBL" id="SFS90323.1"/>
    </source>
</evidence>
<sequence>MIHGSREGLVQIGLDCLAFNEHIMLSVMQ</sequence>
<dbReference type="AlphaFoldDB" id="A0A1I6TM35"/>
<protein>
    <submittedName>
        <fullName evidence="1">Uncharacterized protein</fullName>
    </submittedName>
</protein>
<proteinExistence type="predicted"/>
<organism evidence="1 2">
    <name type="scientific">Marininema halotolerans</name>
    <dbReference type="NCBI Taxonomy" id="1155944"/>
    <lineage>
        <taxon>Bacteria</taxon>
        <taxon>Bacillati</taxon>
        <taxon>Bacillota</taxon>
        <taxon>Bacilli</taxon>
        <taxon>Bacillales</taxon>
        <taxon>Thermoactinomycetaceae</taxon>
        <taxon>Marininema</taxon>
    </lineage>
</organism>
<evidence type="ECO:0000313" key="2">
    <source>
        <dbReference type="Proteomes" id="UP000198660"/>
    </source>
</evidence>
<keyword evidence="2" id="KW-1185">Reference proteome</keyword>
<dbReference type="EMBL" id="FPAA01000010">
    <property type="protein sequence ID" value="SFS90323.1"/>
    <property type="molecule type" value="Genomic_DNA"/>
</dbReference>